<organism evidence="1 2">
    <name type="scientific">Physocladia obscura</name>
    <dbReference type="NCBI Taxonomy" id="109957"/>
    <lineage>
        <taxon>Eukaryota</taxon>
        <taxon>Fungi</taxon>
        <taxon>Fungi incertae sedis</taxon>
        <taxon>Chytridiomycota</taxon>
        <taxon>Chytridiomycota incertae sedis</taxon>
        <taxon>Chytridiomycetes</taxon>
        <taxon>Chytridiales</taxon>
        <taxon>Chytriomycetaceae</taxon>
        <taxon>Physocladia</taxon>
    </lineage>
</organism>
<dbReference type="Proteomes" id="UP001211907">
    <property type="component" value="Unassembled WGS sequence"/>
</dbReference>
<reference evidence="1" key="1">
    <citation type="submission" date="2020-05" db="EMBL/GenBank/DDBJ databases">
        <title>Phylogenomic resolution of chytrid fungi.</title>
        <authorList>
            <person name="Stajich J.E."/>
            <person name="Amses K."/>
            <person name="Simmons R."/>
            <person name="Seto K."/>
            <person name="Myers J."/>
            <person name="Bonds A."/>
            <person name="Quandt C.A."/>
            <person name="Barry K."/>
            <person name="Liu P."/>
            <person name="Grigoriev I."/>
            <person name="Longcore J.E."/>
            <person name="James T.Y."/>
        </authorList>
    </citation>
    <scope>NUCLEOTIDE SEQUENCE</scope>
    <source>
        <strain evidence="1">JEL0513</strain>
    </source>
</reference>
<accession>A0AAD5SVA0</accession>
<gene>
    <name evidence="1" type="ORF">HK100_002513</name>
</gene>
<dbReference type="AlphaFoldDB" id="A0AAD5SVA0"/>
<proteinExistence type="predicted"/>
<comment type="caution">
    <text evidence="1">The sequence shown here is derived from an EMBL/GenBank/DDBJ whole genome shotgun (WGS) entry which is preliminary data.</text>
</comment>
<evidence type="ECO:0000313" key="2">
    <source>
        <dbReference type="Proteomes" id="UP001211907"/>
    </source>
</evidence>
<sequence length="144" mass="15260">MDVSCAPTNTNAAKGLVNQLAGGPSAAPFASSSSSTNSAQQFLITLADKYKQLAAQDFFARQAAAARPQYAIPNLLQTAPAPLILAPPHIQQQQQLSHLHSQWAAEFDTPSQHPIRLQQNAHIDFESAFVNARNATFLPAGAGG</sequence>
<dbReference type="EMBL" id="JADGJH010001588">
    <property type="protein sequence ID" value="KAJ3111901.1"/>
    <property type="molecule type" value="Genomic_DNA"/>
</dbReference>
<keyword evidence="2" id="KW-1185">Reference proteome</keyword>
<evidence type="ECO:0000313" key="1">
    <source>
        <dbReference type="EMBL" id="KAJ3111901.1"/>
    </source>
</evidence>
<protein>
    <submittedName>
        <fullName evidence="1">Uncharacterized protein</fullName>
    </submittedName>
</protein>
<name>A0AAD5SVA0_9FUNG</name>